<dbReference type="HOGENOM" id="CLU_030903_0_1_6"/>
<dbReference type="GO" id="GO:0005737">
    <property type="term" value="C:cytoplasm"/>
    <property type="evidence" value="ECO:0007669"/>
    <property type="project" value="TreeGrafter"/>
</dbReference>
<dbReference type="GO" id="GO:0003849">
    <property type="term" value="F:3-deoxy-7-phosphoheptulonate synthase activity"/>
    <property type="evidence" value="ECO:0007669"/>
    <property type="project" value="UniProtKB-EC"/>
</dbReference>
<dbReference type="PANTHER" id="PTHR21225">
    <property type="entry name" value="PHOSPHO-2-DEHYDRO-3-DEOXYHEPTONATE ALDOLASE DAHP SYNTHETASE"/>
    <property type="match status" value="1"/>
</dbReference>
<dbReference type="NCBIfam" id="TIGR00034">
    <property type="entry name" value="aroFGH"/>
    <property type="match status" value="1"/>
</dbReference>
<sequence length="363" mass="38933">MNMPPSSETLTSSAALNDTNALNQPATDTAVSQRQEVALPTAAGLRQQLPVSASLARQIAGQREAVRKILRGEGDRTLIVMGPCSIHDEVAALEYGEKLKRLADSVSDRFLIVMRAYLEKPRTTVGWKGLLYDPERTGAGDLNEGLVRSRRLLLNLSQMGLPLATEALSPFAMDYLGDLISWSAIGARTTESQIHRELVSGLPMPVGFKNGTDGGIGVATNAMRSAAHPHHHMGVSDSGAPVMITTQGNPDTHLVMRGGRGITNYDADSIAVAVQALAGANLSTSIMVDCSHDNAQKQAERQIDIAREVMAQRAAGNDHIRGLMLESFLEPGRQDDSDDLIFGCSITDPCLGWSQTEALIRSL</sequence>
<dbReference type="InterPro" id="IPR006219">
    <property type="entry name" value="DAHP_synth_1"/>
</dbReference>
<keyword evidence="6 8" id="KW-0057">Aromatic amino acid biosynthesis</keyword>
<evidence type="ECO:0000313" key="10">
    <source>
        <dbReference type="EMBL" id="AHI28646.1"/>
    </source>
</evidence>
<dbReference type="GO" id="GO:0008652">
    <property type="term" value="P:amino acid biosynthetic process"/>
    <property type="evidence" value="ECO:0007669"/>
    <property type="project" value="UniProtKB-KW"/>
</dbReference>
<dbReference type="PIRSF" id="PIRSF001361">
    <property type="entry name" value="DAHP_synthase"/>
    <property type="match status" value="1"/>
</dbReference>
<keyword evidence="11" id="KW-1185">Reference proteome</keyword>
<dbReference type="Proteomes" id="UP000061489">
    <property type="component" value="Chromosome"/>
</dbReference>
<evidence type="ECO:0000256" key="1">
    <source>
        <dbReference type="ARBA" id="ARBA00003726"/>
    </source>
</evidence>
<dbReference type="GO" id="GO:0009423">
    <property type="term" value="P:chorismate biosynthetic process"/>
    <property type="evidence" value="ECO:0007669"/>
    <property type="project" value="UniProtKB-UniPathway"/>
</dbReference>
<evidence type="ECO:0000313" key="11">
    <source>
        <dbReference type="Proteomes" id="UP000061489"/>
    </source>
</evidence>
<comment type="similarity">
    <text evidence="3 8">Belongs to the class-I DAHP synthase family.</text>
</comment>
<evidence type="ECO:0000256" key="5">
    <source>
        <dbReference type="ARBA" id="ARBA00022679"/>
    </source>
</evidence>
<accession>W5YHS7</accession>
<evidence type="ECO:0000256" key="3">
    <source>
        <dbReference type="ARBA" id="ARBA00007985"/>
    </source>
</evidence>
<dbReference type="EC" id="2.5.1.54" evidence="8"/>
<protein>
    <recommendedName>
        <fullName evidence="8">Phospho-2-dehydro-3-deoxyheptonate aldolase</fullName>
        <ecNumber evidence="8">2.5.1.54</ecNumber>
    </recommendedName>
</protein>
<evidence type="ECO:0000256" key="7">
    <source>
        <dbReference type="ARBA" id="ARBA00047508"/>
    </source>
</evidence>
<dbReference type="InterPro" id="IPR006218">
    <property type="entry name" value="DAHP1/KDSA"/>
</dbReference>
<evidence type="ECO:0000256" key="8">
    <source>
        <dbReference type="PIRNR" id="PIRNR001361"/>
    </source>
</evidence>
<dbReference type="Pfam" id="PF00793">
    <property type="entry name" value="DAHP_synth_1"/>
    <property type="match status" value="1"/>
</dbReference>
<organism evidence="10 11">
    <name type="scientific">Marinobacter similis</name>
    <dbReference type="NCBI Taxonomy" id="1420916"/>
    <lineage>
        <taxon>Bacteria</taxon>
        <taxon>Pseudomonadati</taxon>
        <taxon>Pseudomonadota</taxon>
        <taxon>Gammaproteobacteria</taxon>
        <taxon>Pseudomonadales</taxon>
        <taxon>Marinobacteraceae</taxon>
        <taxon>Marinobacter</taxon>
    </lineage>
</organism>
<evidence type="ECO:0000256" key="4">
    <source>
        <dbReference type="ARBA" id="ARBA00022605"/>
    </source>
</evidence>
<dbReference type="EMBL" id="CP007151">
    <property type="protein sequence ID" value="AHI28646.1"/>
    <property type="molecule type" value="Genomic_DNA"/>
</dbReference>
<evidence type="ECO:0000259" key="9">
    <source>
        <dbReference type="Pfam" id="PF00793"/>
    </source>
</evidence>
<dbReference type="STRING" id="1420916.AU14_08585"/>
<dbReference type="AlphaFoldDB" id="W5YHS7"/>
<evidence type="ECO:0000256" key="6">
    <source>
        <dbReference type="ARBA" id="ARBA00023141"/>
    </source>
</evidence>
<proteinExistence type="inferred from homology"/>
<dbReference type="OrthoDB" id="9807331at2"/>
<dbReference type="NCBIfam" id="NF009395">
    <property type="entry name" value="PRK12755.1"/>
    <property type="match status" value="1"/>
</dbReference>
<feature type="domain" description="DAHP synthetase I/KDSA" evidence="9">
    <location>
        <begin position="65"/>
        <end position="359"/>
    </location>
</feature>
<keyword evidence="5 8" id="KW-0808">Transferase</keyword>
<comment type="catalytic activity">
    <reaction evidence="7 8">
        <text>D-erythrose 4-phosphate + phosphoenolpyruvate + H2O = 7-phospho-2-dehydro-3-deoxy-D-arabino-heptonate + phosphate</text>
        <dbReference type="Rhea" id="RHEA:14717"/>
        <dbReference type="ChEBI" id="CHEBI:15377"/>
        <dbReference type="ChEBI" id="CHEBI:16897"/>
        <dbReference type="ChEBI" id="CHEBI:43474"/>
        <dbReference type="ChEBI" id="CHEBI:58394"/>
        <dbReference type="ChEBI" id="CHEBI:58702"/>
        <dbReference type="EC" id="2.5.1.54"/>
    </reaction>
</comment>
<evidence type="ECO:0000256" key="2">
    <source>
        <dbReference type="ARBA" id="ARBA00004688"/>
    </source>
</evidence>
<dbReference type="UniPathway" id="UPA00053">
    <property type="reaction ID" value="UER00084"/>
</dbReference>
<dbReference type="PANTHER" id="PTHR21225:SF12">
    <property type="entry name" value="PHOSPHO-2-DEHYDRO-3-DEOXYHEPTONATE ALDOLASE, TYROSINE-INHIBITED"/>
    <property type="match status" value="1"/>
</dbReference>
<dbReference type="RefSeq" id="WP_041340218.1">
    <property type="nucleotide sequence ID" value="NZ_CP007151.1"/>
</dbReference>
<gene>
    <name evidence="10" type="ORF">AU14_08585</name>
</gene>
<dbReference type="GO" id="GO:0009073">
    <property type="term" value="P:aromatic amino acid family biosynthetic process"/>
    <property type="evidence" value="ECO:0007669"/>
    <property type="project" value="UniProtKB-KW"/>
</dbReference>
<dbReference type="SUPFAM" id="SSF51569">
    <property type="entry name" value="Aldolase"/>
    <property type="match status" value="1"/>
</dbReference>
<keyword evidence="4 8" id="KW-0028">Amino-acid biosynthesis</keyword>
<reference evidence="10 11" key="1">
    <citation type="journal article" date="2014" name="Genome Announc.">
        <title>Draft Genome Sequences of Marinobacter similis A3d10T and Marinobacter salarius R9SW1T.</title>
        <authorList>
            <person name="Ivanova E.P."/>
            <person name="Ng H.J."/>
            <person name="Webb H.K."/>
            <person name="Feng G."/>
            <person name="Oshima K."/>
            <person name="Hattori M."/>
            <person name="Ohkuma M."/>
            <person name="Sergeev A.F."/>
            <person name="Mikhailov V.V."/>
            <person name="Crawford R.J."/>
            <person name="Sawabe T."/>
        </authorList>
    </citation>
    <scope>NUCLEOTIDE SEQUENCE [LARGE SCALE GENOMIC DNA]</scope>
    <source>
        <strain evidence="10 11">A3d10</strain>
    </source>
</reference>
<name>W5YHS7_9GAMM</name>
<comment type="pathway">
    <text evidence="2 8">Metabolic intermediate biosynthesis; chorismate biosynthesis; chorismate from D-erythrose 4-phosphate and phosphoenolpyruvate: step 1/7.</text>
</comment>
<comment type="function">
    <text evidence="1 8">Stereospecific condensation of phosphoenolpyruvate (PEP) and D-erythrose-4-phosphate (E4P) giving rise to 3-deoxy-D-arabino-heptulosonate-7-phosphate (DAHP).</text>
</comment>
<dbReference type="Gene3D" id="3.20.20.70">
    <property type="entry name" value="Aldolase class I"/>
    <property type="match status" value="1"/>
</dbReference>
<dbReference type="KEGG" id="msx:AU14_08585"/>
<dbReference type="InterPro" id="IPR013785">
    <property type="entry name" value="Aldolase_TIM"/>
</dbReference>